<dbReference type="EMBL" id="HBGH01014265">
    <property type="protein sequence ID" value="CAD9235817.1"/>
    <property type="molecule type" value="Transcribed_RNA"/>
</dbReference>
<organism evidence="10">
    <name type="scientific">Compsopogon caeruleus</name>
    <dbReference type="NCBI Taxonomy" id="31354"/>
    <lineage>
        <taxon>Eukaryota</taxon>
        <taxon>Rhodophyta</taxon>
        <taxon>Compsopogonophyceae</taxon>
        <taxon>Compsopogonales</taxon>
        <taxon>Compsopogonaceae</taxon>
        <taxon>Compsopogon</taxon>
    </lineage>
</organism>
<comment type="catalytic activity">
    <reaction evidence="1">
        <text>1-(2-carboxyphenylamino)-1-deoxy-D-ribulose 5-phosphate + H(+) = (1S,2R)-1-C-(indol-3-yl)glycerol 3-phosphate + CO2 + H2O</text>
        <dbReference type="Rhea" id="RHEA:23476"/>
        <dbReference type="ChEBI" id="CHEBI:15377"/>
        <dbReference type="ChEBI" id="CHEBI:15378"/>
        <dbReference type="ChEBI" id="CHEBI:16526"/>
        <dbReference type="ChEBI" id="CHEBI:58613"/>
        <dbReference type="ChEBI" id="CHEBI:58866"/>
        <dbReference type="EC" id="4.1.1.48"/>
    </reaction>
</comment>
<keyword evidence="7" id="KW-0057">Aromatic amino acid biosynthesis</keyword>
<evidence type="ECO:0000256" key="2">
    <source>
        <dbReference type="ARBA" id="ARBA00004696"/>
    </source>
</evidence>
<dbReference type="SUPFAM" id="SSF51366">
    <property type="entry name" value="Ribulose-phoshate binding barrel"/>
    <property type="match status" value="1"/>
</dbReference>
<evidence type="ECO:0000256" key="4">
    <source>
        <dbReference type="ARBA" id="ARBA00022605"/>
    </source>
</evidence>
<accession>A0A7S1XGI6</accession>
<keyword evidence="8" id="KW-0456">Lyase</keyword>
<sequence>MGFAVCGLRRGGRWRGCMEVSRDVCGVGEQAGWVRRVAVLAGRAVVAESVAWSVPEMASEPCNELERAVWEVSGEVDYAREKVPFSTLRATVLSRLAAEKEESDTRWWKALRGSNQQSSLVTVPRRLIRDGTGIEIGDNVVGVAVDVPKIGALRDFSRVAEVSASYPLGPPILYTGIIAHSYQIFQARKEGARGVILQVSVFPVPDLIYHIKVARSLQMEAFVEVHTRAEFDIAASLPQVEIILACDRDLDDPALSPRSIADTIRILPPQCPENVCIVIEGDVPTPETFNTERHDIHVVLNPPA</sequence>
<dbReference type="EC" id="4.1.1.48" evidence="3"/>
<name>A0A7S1XGI6_9RHOD</name>
<evidence type="ECO:0000256" key="7">
    <source>
        <dbReference type="ARBA" id="ARBA00023141"/>
    </source>
</evidence>
<proteinExistence type="predicted"/>
<evidence type="ECO:0000256" key="3">
    <source>
        <dbReference type="ARBA" id="ARBA00012362"/>
    </source>
</evidence>
<dbReference type="GO" id="GO:0004425">
    <property type="term" value="F:indole-3-glycerol-phosphate synthase activity"/>
    <property type="evidence" value="ECO:0007669"/>
    <property type="project" value="UniProtKB-EC"/>
</dbReference>
<keyword evidence="6" id="KW-0822">Tryptophan biosynthesis</keyword>
<evidence type="ECO:0000256" key="1">
    <source>
        <dbReference type="ARBA" id="ARBA00001633"/>
    </source>
</evidence>
<evidence type="ECO:0000256" key="8">
    <source>
        <dbReference type="ARBA" id="ARBA00023239"/>
    </source>
</evidence>
<evidence type="ECO:0000256" key="6">
    <source>
        <dbReference type="ARBA" id="ARBA00022822"/>
    </source>
</evidence>
<evidence type="ECO:0000256" key="5">
    <source>
        <dbReference type="ARBA" id="ARBA00022793"/>
    </source>
</evidence>
<comment type="pathway">
    <text evidence="2">Amino-acid biosynthesis; L-tryptophan biosynthesis; L-tryptophan from chorismate: step 4/5.</text>
</comment>
<gene>
    <name evidence="10" type="ORF">CCAE0312_LOCUS7909</name>
</gene>
<dbReference type="InterPro" id="IPR045186">
    <property type="entry name" value="Indole-3-glycerol_P_synth"/>
</dbReference>
<keyword evidence="4" id="KW-0028">Amino-acid biosynthesis</keyword>
<dbReference type="Pfam" id="PF00218">
    <property type="entry name" value="IGPS"/>
    <property type="match status" value="1"/>
</dbReference>
<feature type="domain" description="Indole-3-glycerol phosphate synthase" evidence="9">
    <location>
        <begin position="171"/>
        <end position="290"/>
    </location>
</feature>
<dbReference type="UniPathway" id="UPA00035">
    <property type="reaction ID" value="UER00043"/>
</dbReference>
<dbReference type="InterPro" id="IPR011060">
    <property type="entry name" value="RibuloseP-bd_barrel"/>
</dbReference>
<reference evidence="10" key="1">
    <citation type="submission" date="2021-01" db="EMBL/GenBank/DDBJ databases">
        <authorList>
            <person name="Corre E."/>
            <person name="Pelletier E."/>
            <person name="Niang G."/>
            <person name="Scheremetjew M."/>
            <person name="Finn R."/>
            <person name="Kale V."/>
            <person name="Holt S."/>
            <person name="Cochrane G."/>
            <person name="Meng A."/>
            <person name="Brown T."/>
            <person name="Cohen L."/>
        </authorList>
    </citation>
    <scope>NUCLEOTIDE SEQUENCE</scope>
    <source>
        <strain evidence="10">SAG 36.94</strain>
    </source>
</reference>
<evidence type="ECO:0000313" key="10">
    <source>
        <dbReference type="EMBL" id="CAD9235817.1"/>
    </source>
</evidence>
<dbReference type="GO" id="GO:0000162">
    <property type="term" value="P:L-tryptophan biosynthetic process"/>
    <property type="evidence" value="ECO:0007669"/>
    <property type="project" value="UniProtKB-UniPathway"/>
</dbReference>
<dbReference type="GO" id="GO:0004640">
    <property type="term" value="F:phosphoribosylanthranilate isomerase activity"/>
    <property type="evidence" value="ECO:0007669"/>
    <property type="project" value="TreeGrafter"/>
</dbReference>
<dbReference type="AlphaFoldDB" id="A0A7S1XGI6"/>
<dbReference type="Gene3D" id="3.20.20.70">
    <property type="entry name" value="Aldolase class I"/>
    <property type="match status" value="1"/>
</dbReference>
<dbReference type="PANTHER" id="PTHR22854">
    <property type="entry name" value="TRYPTOPHAN BIOSYNTHESIS PROTEIN"/>
    <property type="match status" value="1"/>
</dbReference>
<protein>
    <recommendedName>
        <fullName evidence="3">indole-3-glycerol-phosphate synthase</fullName>
        <ecNumber evidence="3">4.1.1.48</ecNumber>
    </recommendedName>
</protein>
<dbReference type="InterPro" id="IPR013798">
    <property type="entry name" value="Indole-3-glycerol_P_synth_dom"/>
</dbReference>
<dbReference type="InterPro" id="IPR013785">
    <property type="entry name" value="Aldolase_TIM"/>
</dbReference>
<keyword evidence="5" id="KW-0210">Decarboxylase</keyword>
<evidence type="ECO:0000259" key="9">
    <source>
        <dbReference type="Pfam" id="PF00218"/>
    </source>
</evidence>
<dbReference type="PANTHER" id="PTHR22854:SF2">
    <property type="entry name" value="INDOLE-3-GLYCEROL-PHOSPHATE SYNTHASE"/>
    <property type="match status" value="1"/>
</dbReference>